<dbReference type="CDD" id="cd04182">
    <property type="entry name" value="GT_2_like_f"/>
    <property type="match status" value="1"/>
</dbReference>
<gene>
    <name evidence="2" type="ORF">KS419_19465</name>
</gene>
<organism evidence="2 3">
    <name type="scientific">Evansella tamaricis</name>
    <dbReference type="NCBI Taxonomy" id="2069301"/>
    <lineage>
        <taxon>Bacteria</taxon>
        <taxon>Bacillati</taxon>
        <taxon>Bacillota</taxon>
        <taxon>Bacilli</taxon>
        <taxon>Bacillales</taxon>
        <taxon>Bacillaceae</taxon>
        <taxon>Evansella</taxon>
    </lineage>
</organism>
<dbReference type="PANTHER" id="PTHR43777:SF1">
    <property type="entry name" value="MOLYBDENUM COFACTOR CYTIDYLYLTRANSFERASE"/>
    <property type="match status" value="1"/>
</dbReference>
<protein>
    <submittedName>
        <fullName evidence="2">Nucleotidyltransferase family protein</fullName>
    </submittedName>
</protein>
<reference evidence="2 3" key="1">
    <citation type="submission" date="2021-06" db="EMBL/GenBank/DDBJ databases">
        <title>Bacillus sp. RD4P76, an endophyte from a halophyte.</title>
        <authorList>
            <person name="Sun J.-Q."/>
        </authorList>
    </citation>
    <scope>NUCLEOTIDE SEQUENCE [LARGE SCALE GENOMIC DNA]</scope>
    <source>
        <strain evidence="2 3">CGMCC 1.15917</strain>
    </source>
</reference>
<proteinExistence type="predicted"/>
<evidence type="ECO:0000259" key="1">
    <source>
        <dbReference type="Pfam" id="PF12804"/>
    </source>
</evidence>
<feature type="domain" description="MobA-like NTP transferase" evidence="1">
    <location>
        <begin position="9"/>
        <end position="176"/>
    </location>
</feature>
<accession>A0ABS6JJP7</accession>
<evidence type="ECO:0000313" key="2">
    <source>
        <dbReference type="EMBL" id="MBU9713914.1"/>
    </source>
</evidence>
<dbReference type="InterPro" id="IPR025877">
    <property type="entry name" value="MobA-like_NTP_Trfase"/>
</dbReference>
<name>A0ABS6JJP7_9BACI</name>
<dbReference type="EMBL" id="JAHQCS010000154">
    <property type="protein sequence ID" value="MBU9713914.1"/>
    <property type="molecule type" value="Genomic_DNA"/>
</dbReference>
<comment type="caution">
    <text evidence="2">The sequence shown here is derived from an EMBL/GenBank/DDBJ whole genome shotgun (WGS) entry which is preliminary data.</text>
</comment>
<dbReference type="Proteomes" id="UP000784880">
    <property type="component" value="Unassembled WGS sequence"/>
</dbReference>
<dbReference type="Pfam" id="PF12804">
    <property type="entry name" value="NTP_transf_3"/>
    <property type="match status" value="1"/>
</dbReference>
<dbReference type="PANTHER" id="PTHR43777">
    <property type="entry name" value="MOLYBDENUM COFACTOR CYTIDYLYLTRANSFERASE"/>
    <property type="match status" value="1"/>
</dbReference>
<keyword evidence="3" id="KW-1185">Reference proteome</keyword>
<sequence length="207" mass="23465">MPDKKKIGAVILAAGSSTRMGEEKQLLPLNGMCMLEQVITNVLAHPFSTVVVVLGHHWEKIRRHISIQDHRIEWVVNDYYQEGQSSSFKEGFQVARQQHCSGIMFFLGDQPFIHRQTISQILQKGSSDLGQGENPFVLRPFYQHHPGHPVFMGNVTKISLPPMEGDQGGKALFHTMRKVNLPCTDPYVIFDIDTKEDYEKGMSMVTE</sequence>
<dbReference type="RefSeq" id="WP_217068133.1">
    <property type="nucleotide sequence ID" value="NZ_JAHQCS010000154.1"/>
</dbReference>
<evidence type="ECO:0000313" key="3">
    <source>
        <dbReference type="Proteomes" id="UP000784880"/>
    </source>
</evidence>